<dbReference type="EMBL" id="JYIV01000019">
    <property type="protein sequence ID" value="KJL24831.1"/>
    <property type="molecule type" value="Genomic_DNA"/>
</dbReference>
<dbReference type="InterPro" id="IPR050312">
    <property type="entry name" value="IolE/XylAMocC-like"/>
</dbReference>
<dbReference type="PANTHER" id="PTHR12110">
    <property type="entry name" value="HYDROXYPYRUVATE ISOMERASE"/>
    <property type="match status" value="1"/>
</dbReference>
<proteinExistence type="predicted"/>
<evidence type="ECO:0000256" key="1">
    <source>
        <dbReference type="ARBA" id="ARBA00023277"/>
    </source>
</evidence>
<dbReference type="AlphaFoldDB" id="A0A0F0KZW8"/>
<dbReference type="SUPFAM" id="SSF51658">
    <property type="entry name" value="Xylose isomerase-like"/>
    <property type="match status" value="1"/>
</dbReference>
<dbReference type="InterPro" id="IPR036237">
    <property type="entry name" value="Xyl_isomerase-like_sf"/>
</dbReference>
<name>A0A0F0KZW8_9MICO</name>
<dbReference type="PANTHER" id="PTHR12110:SF41">
    <property type="entry name" value="INOSOSE DEHYDRATASE"/>
    <property type="match status" value="1"/>
</dbReference>
<evidence type="ECO:0000313" key="4">
    <source>
        <dbReference type="Proteomes" id="UP000033725"/>
    </source>
</evidence>
<dbReference type="Proteomes" id="UP000033725">
    <property type="component" value="Unassembled WGS sequence"/>
</dbReference>
<evidence type="ECO:0000259" key="2">
    <source>
        <dbReference type="Pfam" id="PF01261"/>
    </source>
</evidence>
<dbReference type="InterPro" id="IPR013022">
    <property type="entry name" value="Xyl_isomerase-like_TIM-brl"/>
</dbReference>
<organism evidence="3 4">
    <name type="scientific">Microbacterium oxydans</name>
    <dbReference type="NCBI Taxonomy" id="82380"/>
    <lineage>
        <taxon>Bacteria</taxon>
        <taxon>Bacillati</taxon>
        <taxon>Actinomycetota</taxon>
        <taxon>Actinomycetes</taxon>
        <taxon>Micrococcales</taxon>
        <taxon>Microbacteriaceae</taxon>
        <taxon>Microbacterium</taxon>
    </lineage>
</organism>
<dbReference type="Gene3D" id="3.20.20.150">
    <property type="entry name" value="Divalent-metal-dependent TIM barrel enzymes"/>
    <property type="match status" value="1"/>
</dbReference>
<comment type="caution">
    <text evidence="3">The sequence shown here is derived from an EMBL/GenBank/DDBJ whole genome shotgun (WGS) entry which is preliminary data.</text>
</comment>
<feature type="domain" description="Xylose isomerase-like TIM barrel" evidence="2">
    <location>
        <begin position="24"/>
        <end position="231"/>
    </location>
</feature>
<sequence>MTIRTSLQLFTIKDELEADLESSLQAVASRGFTAVEPYDFVRRAEPLAAALTAAGLVAPSGHAFLASPSFVNPDGSGTTVPVPSPAEVFAAAKVLGMGTVIDPYTEPARWASVEQIEETARLLNEAAEIGAAVGVRVGYHNHAHELEAVFDGVTGLEVLAGLLDDRVVLEVDLYWVARGGVDPVALLERLGSRVIAVHAKDGTLDPALAGAYPPADQVAAGEGSVPLVEAIAAAPALELAIVEFDHYEGDLFDAIERSRVYLDEKVAA</sequence>
<dbReference type="GO" id="GO:0016853">
    <property type="term" value="F:isomerase activity"/>
    <property type="evidence" value="ECO:0007669"/>
    <property type="project" value="UniProtKB-KW"/>
</dbReference>
<dbReference type="OrthoDB" id="5182842at2"/>
<dbReference type="PATRIC" id="fig|82380.10.peg.984"/>
<accession>A0A0F0KZW8</accession>
<gene>
    <name evidence="3" type="ORF">RN51_00981</name>
</gene>
<dbReference type="RefSeq" id="WP_045262916.1">
    <property type="nucleotide sequence ID" value="NZ_JYIV01000019.1"/>
</dbReference>
<keyword evidence="3" id="KW-0413">Isomerase</keyword>
<keyword evidence="1" id="KW-0119">Carbohydrate metabolism</keyword>
<evidence type="ECO:0000313" key="3">
    <source>
        <dbReference type="EMBL" id="KJL24831.1"/>
    </source>
</evidence>
<dbReference type="Pfam" id="PF01261">
    <property type="entry name" value="AP_endonuc_2"/>
    <property type="match status" value="1"/>
</dbReference>
<protein>
    <submittedName>
        <fullName evidence="3">Xylose isomerase-like TIM barrel</fullName>
    </submittedName>
</protein>
<reference evidence="3 4" key="1">
    <citation type="submission" date="2015-02" db="EMBL/GenBank/DDBJ databases">
        <title>Draft genome sequences of ten Microbacterium spp. with emphasis on heavy metal contaminated environments.</title>
        <authorList>
            <person name="Corretto E."/>
        </authorList>
    </citation>
    <scope>NUCLEOTIDE SEQUENCE [LARGE SCALE GENOMIC DNA]</scope>
    <source>
        <strain evidence="3 4">BEL163</strain>
    </source>
</reference>